<organism evidence="2 3">
    <name type="scientific">Pedococcus badiiscoriae</name>
    <dbReference type="NCBI Taxonomy" id="642776"/>
    <lineage>
        <taxon>Bacteria</taxon>
        <taxon>Bacillati</taxon>
        <taxon>Actinomycetota</taxon>
        <taxon>Actinomycetes</taxon>
        <taxon>Micrococcales</taxon>
        <taxon>Intrasporangiaceae</taxon>
        <taxon>Pedococcus</taxon>
    </lineage>
</organism>
<reference evidence="2 3" key="1">
    <citation type="submission" date="2020-07" db="EMBL/GenBank/DDBJ databases">
        <title>Sequencing the genomes of 1000 actinobacteria strains.</title>
        <authorList>
            <person name="Klenk H.-P."/>
        </authorList>
    </citation>
    <scope>NUCLEOTIDE SEQUENCE [LARGE SCALE GENOMIC DNA]</scope>
    <source>
        <strain evidence="2 3">DSM 23987</strain>
    </source>
</reference>
<feature type="transmembrane region" description="Helical" evidence="1">
    <location>
        <begin position="120"/>
        <end position="139"/>
    </location>
</feature>
<dbReference type="Pfam" id="PF11377">
    <property type="entry name" value="DUF3180"/>
    <property type="match status" value="1"/>
</dbReference>
<protein>
    <submittedName>
        <fullName evidence="2">TRAP-type C4-dicarboxylate transport system permease small subunit</fullName>
    </submittedName>
</protein>
<dbReference type="EMBL" id="JACCAB010000001">
    <property type="protein sequence ID" value="NYG06537.1"/>
    <property type="molecule type" value="Genomic_DNA"/>
</dbReference>
<feature type="transmembrane region" description="Helical" evidence="1">
    <location>
        <begin position="83"/>
        <end position="100"/>
    </location>
</feature>
<keyword evidence="1" id="KW-1133">Transmembrane helix</keyword>
<keyword evidence="3" id="KW-1185">Reference proteome</keyword>
<sequence>MNEGRGLRWAQLAAIVAVVGLLSWVGWRLYLNNGHLLGPASWVSAVMIVAMAFLVVAAGLPVRRFLRGEARKSLSPIRAARTLVLAQAAALTGAGVLGWYAAQVAHALAELDLPGYRSLLWKLLALCFASAVLMTAGMVTQRMCRVDPSGDPDRDPHS</sequence>
<evidence type="ECO:0000313" key="3">
    <source>
        <dbReference type="Proteomes" id="UP000573599"/>
    </source>
</evidence>
<feature type="transmembrane region" description="Helical" evidence="1">
    <location>
        <begin position="12"/>
        <end position="30"/>
    </location>
</feature>
<dbReference type="AlphaFoldDB" id="A0A852WB88"/>
<name>A0A852WB88_9MICO</name>
<keyword evidence="1" id="KW-0812">Transmembrane</keyword>
<accession>A0A852WB88</accession>
<feature type="transmembrane region" description="Helical" evidence="1">
    <location>
        <begin position="42"/>
        <end position="62"/>
    </location>
</feature>
<comment type="caution">
    <text evidence="2">The sequence shown here is derived from an EMBL/GenBank/DDBJ whole genome shotgun (WGS) entry which is preliminary data.</text>
</comment>
<dbReference type="RefSeq" id="WP_179421002.1">
    <property type="nucleotide sequence ID" value="NZ_JACCAB010000001.1"/>
</dbReference>
<dbReference type="InterPro" id="IPR021517">
    <property type="entry name" value="DUF3180"/>
</dbReference>
<evidence type="ECO:0000256" key="1">
    <source>
        <dbReference type="SAM" id="Phobius"/>
    </source>
</evidence>
<evidence type="ECO:0000313" key="2">
    <source>
        <dbReference type="EMBL" id="NYG06537.1"/>
    </source>
</evidence>
<gene>
    <name evidence="2" type="ORF">BJ986_001024</name>
</gene>
<proteinExistence type="predicted"/>
<dbReference type="Proteomes" id="UP000573599">
    <property type="component" value="Unassembled WGS sequence"/>
</dbReference>
<keyword evidence="1" id="KW-0472">Membrane</keyword>